<evidence type="ECO:0000256" key="2">
    <source>
        <dbReference type="SAM" id="MobiDB-lite"/>
    </source>
</evidence>
<feature type="coiled-coil region" evidence="1">
    <location>
        <begin position="151"/>
        <end position="199"/>
    </location>
</feature>
<evidence type="ECO:0000313" key="4">
    <source>
        <dbReference type="Proteomes" id="UP000606974"/>
    </source>
</evidence>
<keyword evidence="4" id="KW-1185">Reference proteome</keyword>
<evidence type="ECO:0000256" key="1">
    <source>
        <dbReference type="SAM" id="Coils"/>
    </source>
</evidence>
<keyword evidence="1" id="KW-0175">Coiled coil</keyword>
<protein>
    <submittedName>
        <fullName evidence="3">Uncharacterized protein</fullName>
    </submittedName>
</protein>
<feature type="region of interest" description="Disordered" evidence="2">
    <location>
        <begin position="51"/>
        <end position="87"/>
    </location>
</feature>
<gene>
    <name evidence="3" type="ORF">GJ744_004169</name>
</gene>
<proteinExistence type="predicted"/>
<dbReference type="Proteomes" id="UP000606974">
    <property type="component" value="Unassembled WGS sequence"/>
</dbReference>
<sequence length="337" mass="37949">MGDHDLYQPRTHTLQQPLLRSLFDWMFAMISDILGRRTHGANSVSLQRTATMATSSADRGTGGRRVRSGSAPTEAIQETTDGAQEKTVSALPITSPPGNLQSPSRMAAHVAQQDSLLEIDDNNLKLVSELNHAVKLNANLKEHIRCAGAELKSTVQERDALRNRLTEYERREQSKNGELVQAKADIQHLKKCLDDCKERIFKMQPLEHLTDSEIAEQYRTLCDSISDWTDSQFGDYDNPLGMLDACFATETPTKLIHAYLIRDGLMEVVKKCPTAAFPIITYLIHRHVYQSVLRENLCFPGLDPQCEDFVFFMANAMKNNEPRRGIISPFMTNLTID</sequence>
<dbReference type="AlphaFoldDB" id="A0A8H7AR91"/>
<comment type="caution">
    <text evidence="3">The sequence shown here is derived from an EMBL/GenBank/DDBJ whole genome shotgun (WGS) entry which is preliminary data.</text>
</comment>
<name>A0A8H7AR91_9EURO</name>
<accession>A0A8H7AR91</accession>
<evidence type="ECO:0000313" key="3">
    <source>
        <dbReference type="EMBL" id="KAF7511581.1"/>
    </source>
</evidence>
<dbReference type="EMBL" id="JAACFV010000019">
    <property type="protein sequence ID" value="KAF7511581.1"/>
    <property type="molecule type" value="Genomic_DNA"/>
</dbReference>
<reference evidence="3" key="1">
    <citation type="submission" date="2020-02" db="EMBL/GenBank/DDBJ databases">
        <authorList>
            <person name="Palmer J.M."/>
        </authorList>
    </citation>
    <scope>NUCLEOTIDE SEQUENCE</scope>
    <source>
        <strain evidence="3">EPUS1.4</strain>
        <tissue evidence="3">Thallus</tissue>
    </source>
</reference>
<dbReference type="OrthoDB" id="4755094at2759"/>
<organism evidence="3 4">
    <name type="scientific">Endocarpon pusillum</name>
    <dbReference type="NCBI Taxonomy" id="364733"/>
    <lineage>
        <taxon>Eukaryota</taxon>
        <taxon>Fungi</taxon>
        <taxon>Dikarya</taxon>
        <taxon>Ascomycota</taxon>
        <taxon>Pezizomycotina</taxon>
        <taxon>Eurotiomycetes</taxon>
        <taxon>Chaetothyriomycetidae</taxon>
        <taxon>Verrucariales</taxon>
        <taxon>Verrucariaceae</taxon>
        <taxon>Endocarpon</taxon>
    </lineage>
</organism>